<evidence type="ECO:0000313" key="3">
    <source>
        <dbReference type="Proteomes" id="UP001458880"/>
    </source>
</evidence>
<dbReference type="Pfam" id="PF00078">
    <property type="entry name" value="RVT_1"/>
    <property type="match status" value="1"/>
</dbReference>
<dbReference type="SUPFAM" id="SSF56672">
    <property type="entry name" value="DNA/RNA polymerases"/>
    <property type="match status" value="1"/>
</dbReference>
<protein>
    <submittedName>
        <fullName evidence="2">Reverse transcriptase (RNA-dependent DNA polymerase)</fullName>
    </submittedName>
</protein>
<evidence type="ECO:0000313" key="2">
    <source>
        <dbReference type="EMBL" id="KAK9720342.1"/>
    </source>
</evidence>
<evidence type="ECO:0000259" key="1">
    <source>
        <dbReference type="Pfam" id="PF00078"/>
    </source>
</evidence>
<reference evidence="2 3" key="1">
    <citation type="journal article" date="2024" name="BMC Genomics">
        <title>De novo assembly and annotation of Popillia japonica's genome with initial clues to its potential as an invasive pest.</title>
        <authorList>
            <person name="Cucini C."/>
            <person name="Boschi S."/>
            <person name="Funari R."/>
            <person name="Cardaioli E."/>
            <person name="Iannotti N."/>
            <person name="Marturano G."/>
            <person name="Paoli F."/>
            <person name="Bruttini M."/>
            <person name="Carapelli A."/>
            <person name="Frati F."/>
            <person name="Nardi F."/>
        </authorList>
    </citation>
    <scope>NUCLEOTIDE SEQUENCE [LARGE SCALE GENOMIC DNA]</scope>
    <source>
        <strain evidence="2">DMR45628</strain>
    </source>
</reference>
<dbReference type="AlphaFoldDB" id="A0AAW1KJR4"/>
<accession>A0AAW1KJR4</accession>
<dbReference type="InterPro" id="IPR043502">
    <property type="entry name" value="DNA/RNA_pol_sf"/>
</dbReference>
<dbReference type="InterPro" id="IPR000477">
    <property type="entry name" value="RT_dom"/>
</dbReference>
<dbReference type="PANTHER" id="PTHR47510">
    <property type="entry name" value="REVERSE TRANSCRIPTASE DOMAIN-CONTAINING PROTEIN"/>
    <property type="match status" value="1"/>
</dbReference>
<sequence length="174" mass="19868">MNKSPGCDGIHVKHVLQFKDIFAVPLQILLNICIENVVVAEAFKVALVRSVHKAGILGEFANYRPISPLPTLDKILEGYISNTLVTFLTKYDLIDKNKFAYQREKGTITLLHIFANMVNTKLDEHKYVLCMLINFSKTFDPMDHKMLLSPLEQFGARGVTLRWIENYLDKQGRS</sequence>
<dbReference type="Proteomes" id="UP001458880">
    <property type="component" value="Unassembled WGS sequence"/>
</dbReference>
<dbReference type="GO" id="GO:0003964">
    <property type="term" value="F:RNA-directed DNA polymerase activity"/>
    <property type="evidence" value="ECO:0007669"/>
    <property type="project" value="UniProtKB-KW"/>
</dbReference>
<keyword evidence="3" id="KW-1185">Reference proteome</keyword>
<comment type="caution">
    <text evidence="2">The sequence shown here is derived from an EMBL/GenBank/DDBJ whole genome shotgun (WGS) entry which is preliminary data.</text>
</comment>
<keyword evidence="2" id="KW-0808">Transferase</keyword>
<keyword evidence="2" id="KW-0548">Nucleotidyltransferase</keyword>
<dbReference type="EMBL" id="JASPKY010000211">
    <property type="protein sequence ID" value="KAK9720342.1"/>
    <property type="molecule type" value="Genomic_DNA"/>
</dbReference>
<feature type="domain" description="Reverse transcriptase" evidence="1">
    <location>
        <begin position="55"/>
        <end position="168"/>
    </location>
</feature>
<name>A0AAW1KJR4_POPJA</name>
<dbReference type="PANTHER" id="PTHR47510:SF3">
    <property type="entry name" value="ENDO_EXONUCLEASE_PHOSPHATASE DOMAIN-CONTAINING PROTEIN"/>
    <property type="match status" value="1"/>
</dbReference>
<proteinExistence type="predicted"/>
<keyword evidence="2" id="KW-0695">RNA-directed DNA polymerase</keyword>
<organism evidence="2 3">
    <name type="scientific">Popillia japonica</name>
    <name type="common">Japanese beetle</name>
    <dbReference type="NCBI Taxonomy" id="7064"/>
    <lineage>
        <taxon>Eukaryota</taxon>
        <taxon>Metazoa</taxon>
        <taxon>Ecdysozoa</taxon>
        <taxon>Arthropoda</taxon>
        <taxon>Hexapoda</taxon>
        <taxon>Insecta</taxon>
        <taxon>Pterygota</taxon>
        <taxon>Neoptera</taxon>
        <taxon>Endopterygota</taxon>
        <taxon>Coleoptera</taxon>
        <taxon>Polyphaga</taxon>
        <taxon>Scarabaeiformia</taxon>
        <taxon>Scarabaeidae</taxon>
        <taxon>Rutelinae</taxon>
        <taxon>Popillia</taxon>
    </lineage>
</organism>
<gene>
    <name evidence="2" type="ORF">QE152_g22171</name>
</gene>